<dbReference type="SUPFAM" id="SSF49785">
    <property type="entry name" value="Galactose-binding domain-like"/>
    <property type="match status" value="2"/>
</dbReference>
<dbReference type="OrthoDB" id="3491333at2"/>
<dbReference type="InterPro" id="IPR008979">
    <property type="entry name" value="Galactose-bd-like_sf"/>
</dbReference>
<keyword evidence="1" id="KW-0677">Repeat</keyword>
<organism evidence="5 6">
    <name type="scientific">Conexibacter woesei (strain DSM 14684 / CCUG 47730 / CIP 108061 / JCM 11494 / NBRC 100937 / ID131577)</name>
    <dbReference type="NCBI Taxonomy" id="469383"/>
    <lineage>
        <taxon>Bacteria</taxon>
        <taxon>Bacillati</taxon>
        <taxon>Actinomycetota</taxon>
        <taxon>Thermoleophilia</taxon>
        <taxon>Solirubrobacterales</taxon>
        <taxon>Conexibacteraceae</taxon>
        <taxon>Conexibacter</taxon>
    </lineage>
</organism>
<evidence type="ECO:0000313" key="5">
    <source>
        <dbReference type="EMBL" id="ADB48991.1"/>
    </source>
</evidence>
<gene>
    <name evidence="5" type="ordered locus">Cwoe_0556</name>
</gene>
<dbReference type="InterPro" id="IPR006633">
    <property type="entry name" value="Carb-bd_sugar_hydrolysis-dom"/>
</dbReference>
<protein>
    <submittedName>
        <fullName evidence="5">Carbohydrate-binding CenC domain protein</fullName>
    </submittedName>
</protein>
<dbReference type="AlphaFoldDB" id="D3F8C1"/>
<evidence type="ECO:0000256" key="3">
    <source>
        <dbReference type="SAM" id="SignalP"/>
    </source>
</evidence>
<dbReference type="InterPro" id="IPR012334">
    <property type="entry name" value="Pectin_lyas_fold"/>
</dbReference>
<feature type="chain" id="PRO_5003043289" evidence="3">
    <location>
        <begin position="41"/>
        <end position="857"/>
    </location>
</feature>
<dbReference type="Gene3D" id="2.60.120.260">
    <property type="entry name" value="Galactose-binding domain-like"/>
    <property type="match status" value="2"/>
</dbReference>
<dbReference type="STRING" id="469383.Cwoe_0556"/>
<dbReference type="Proteomes" id="UP000008229">
    <property type="component" value="Chromosome"/>
</dbReference>
<dbReference type="Pfam" id="PF13229">
    <property type="entry name" value="Beta_helix"/>
    <property type="match status" value="1"/>
</dbReference>
<evidence type="ECO:0000259" key="4">
    <source>
        <dbReference type="SMART" id="SM00722"/>
    </source>
</evidence>
<dbReference type="HOGENOM" id="CLU_333374_0_0_11"/>
<sequence precursor="true">MNITDENHPFARVRRAAAARVAVPALVALCLLLYGSAADAARAQATPWPSEPPVRVCGNDGLLSGPSTPPAGAITVPAGDNSSVNFRTPGATYWFAPGRHTLTAAPFANIVAGEGATFVGAPGAVLDGQNVNRYAFTGFASGVTIRHLTIRNFGSGLENQNAGVVNHDSGSDWRVENNTISDNDGAGVMLGSGNVVRNNCLKDNGQYGFSMFKLPIEGQSAITDIVLDRNEITGNNTDDWERLDRGCGCTGGGKFWDVKGARVTRNWVYDNRGTGLWADTNNIDFLFEGNLIEDNDGEGIWYEISYNATIRHNTIRRNAWVSGRRNTGSPGAAIYLSESGGDARLPSAVSGAPELRIYENSFEDNYSGVSIYENANRFCNSNGNTSTGYCTPFVRPTLIPREGRNEEYPNPIHAEHPCYTNVAQEPFLTDCRWRSREIKVHDNAFHFDDRVVPCAGDYCGAQALYAQGDDNMRWSPYTVRGIQDDVMFENGNRFYDNAYVGDWRFAVGWGGTVGFTRWQAAPYGQDAGSTFDGDPRDPGPGPGPGPDPDPEPPANHLDADTSSLEGSIGAWRAWYSSTIERVATEAHAGRHSLRVNLSGPDWGVALDNFPGVAADQGVKQISFWGKLGAASSMRPTLTVKWLDAGYTVIGSDSVTLDGLTTSWSKVSAAVDAPTGTRTAIVRLTGRGATGESLFIDDVVVGDAPNALNAASSGFEGGLGVWAPHYSADVAASTTEAYRGSGSMRVGVTAPWGWGVSAGNWPGFRIRPGAKRISYWAKQGSGTIAKVTLRVHWLDAGGATIETAAVPLDGPTSDWRPAVANVTAPAAAASAYLDLRGATGGAGDALHLDEIVVTDQAP</sequence>
<dbReference type="eggNOG" id="COG3420">
    <property type="taxonomic scope" value="Bacteria"/>
</dbReference>
<dbReference type="InterPro" id="IPR011050">
    <property type="entry name" value="Pectin_lyase_fold/virulence"/>
</dbReference>
<feature type="region of interest" description="Disordered" evidence="2">
    <location>
        <begin position="524"/>
        <end position="562"/>
    </location>
</feature>
<dbReference type="RefSeq" id="WP_012932044.1">
    <property type="nucleotide sequence ID" value="NC_013739.1"/>
</dbReference>
<accession>D3F8C1</accession>
<name>D3F8C1_CONWI</name>
<feature type="domain" description="Carbohydrate-binding/sugar hydrolysis" evidence="4">
    <location>
        <begin position="151"/>
        <end position="327"/>
    </location>
</feature>
<reference evidence="5 6" key="1">
    <citation type="journal article" date="2010" name="Stand. Genomic Sci.">
        <title>Complete genome sequence of Conexibacter woesei type strain (ID131577).</title>
        <authorList>
            <person name="Pukall R."/>
            <person name="Lapidus A."/>
            <person name="Glavina Del Rio T."/>
            <person name="Copeland A."/>
            <person name="Tice H."/>
            <person name="Cheng J.-F."/>
            <person name="Lucas S."/>
            <person name="Chen F."/>
            <person name="Nolan M."/>
            <person name="Bruce D."/>
            <person name="Goodwin L."/>
            <person name="Pitluck S."/>
            <person name="Mavromatis K."/>
            <person name="Ivanova N."/>
            <person name="Ovchinnikova G."/>
            <person name="Pati A."/>
            <person name="Chen A."/>
            <person name="Palaniappan K."/>
            <person name="Land M."/>
            <person name="Hauser L."/>
            <person name="Chang Y.-J."/>
            <person name="Jeffries C.D."/>
            <person name="Chain P."/>
            <person name="Meincke L."/>
            <person name="Sims D."/>
            <person name="Brettin T."/>
            <person name="Detter J.C."/>
            <person name="Rohde M."/>
            <person name="Goeker M."/>
            <person name="Bristow J."/>
            <person name="Eisen J.A."/>
            <person name="Markowitz V."/>
            <person name="Kyrpides N.C."/>
            <person name="Klenk H.-P."/>
            <person name="Hugenholtz P."/>
        </authorList>
    </citation>
    <scope>NUCLEOTIDE SEQUENCE [LARGE SCALE GENOMIC DNA]</scope>
    <source>
        <strain evidence="6">DSM 14684 / CIP 108061 / JCM 11494 / NBRC 100937 / ID131577</strain>
    </source>
</reference>
<reference evidence="6" key="2">
    <citation type="submission" date="2010-01" db="EMBL/GenBank/DDBJ databases">
        <title>The complete genome of Conexibacter woesei DSM 14684.</title>
        <authorList>
            <consortium name="US DOE Joint Genome Institute (JGI-PGF)"/>
            <person name="Lucas S."/>
            <person name="Copeland A."/>
            <person name="Lapidus A."/>
            <person name="Glavina del Rio T."/>
            <person name="Dalin E."/>
            <person name="Tice H."/>
            <person name="Bruce D."/>
            <person name="Goodwin L."/>
            <person name="Pitluck S."/>
            <person name="Kyrpides N."/>
            <person name="Mavromatis K."/>
            <person name="Ivanova N."/>
            <person name="Mikhailova N."/>
            <person name="Chertkov O."/>
            <person name="Brettin T."/>
            <person name="Detter J.C."/>
            <person name="Han C."/>
            <person name="Larimer F."/>
            <person name="Land M."/>
            <person name="Hauser L."/>
            <person name="Markowitz V."/>
            <person name="Cheng J.-F."/>
            <person name="Hugenholtz P."/>
            <person name="Woyke T."/>
            <person name="Wu D."/>
            <person name="Pukall R."/>
            <person name="Steenblock K."/>
            <person name="Schneider S."/>
            <person name="Klenk H.-P."/>
            <person name="Eisen J.A."/>
        </authorList>
    </citation>
    <scope>NUCLEOTIDE SEQUENCE [LARGE SCALE GENOMIC DNA]</scope>
    <source>
        <strain evidence="6">DSM 14684 / CIP 108061 / JCM 11494 / NBRC 100937 / ID131577</strain>
    </source>
</reference>
<keyword evidence="3" id="KW-0732">Signal</keyword>
<evidence type="ECO:0000256" key="2">
    <source>
        <dbReference type="SAM" id="MobiDB-lite"/>
    </source>
</evidence>
<dbReference type="NCBIfam" id="TIGR03804">
    <property type="entry name" value="para_beta_helix"/>
    <property type="match status" value="1"/>
</dbReference>
<keyword evidence="6" id="KW-1185">Reference proteome</keyword>
<dbReference type="SMART" id="SM00710">
    <property type="entry name" value="PbH1"/>
    <property type="match status" value="6"/>
</dbReference>
<dbReference type="KEGG" id="cwo:Cwoe_0556"/>
<evidence type="ECO:0000313" key="6">
    <source>
        <dbReference type="Proteomes" id="UP000008229"/>
    </source>
</evidence>
<feature type="signal peptide" evidence="3">
    <location>
        <begin position="1"/>
        <end position="40"/>
    </location>
</feature>
<dbReference type="Gene3D" id="2.160.20.10">
    <property type="entry name" value="Single-stranded right-handed beta-helix, Pectin lyase-like"/>
    <property type="match status" value="1"/>
</dbReference>
<dbReference type="SMART" id="SM00722">
    <property type="entry name" value="CASH"/>
    <property type="match status" value="1"/>
</dbReference>
<proteinExistence type="predicted"/>
<feature type="compositionally biased region" description="Pro residues" evidence="2">
    <location>
        <begin position="538"/>
        <end position="553"/>
    </location>
</feature>
<dbReference type="InterPro" id="IPR039448">
    <property type="entry name" value="Beta_helix"/>
</dbReference>
<dbReference type="EMBL" id="CP001854">
    <property type="protein sequence ID" value="ADB48991.1"/>
    <property type="molecule type" value="Genomic_DNA"/>
</dbReference>
<dbReference type="SUPFAM" id="SSF51126">
    <property type="entry name" value="Pectin lyase-like"/>
    <property type="match status" value="1"/>
</dbReference>
<evidence type="ECO:0000256" key="1">
    <source>
        <dbReference type="ARBA" id="ARBA00022737"/>
    </source>
</evidence>
<dbReference type="InterPro" id="IPR006626">
    <property type="entry name" value="PbH1"/>
</dbReference>
<dbReference type="InterPro" id="IPR022441">
    <property type="entry name" value="Para_beta_helix_rpt-2"/>
</dbReference>